<protein>
    <recommendedName>
        <fullName evidence="4 9">Dihydroorotase</fullName>
        <shortName evidence="9">DHOase</shortName>
        <ecNumber evidence="4 9">3.5.2.3</ecNumber>
    </recommendedName>
</protein>
<dbReference type="GO" id="GO:0008270">
    <property type="term" value="F:zinc ion binding"/>
    <property type="evidence" value="ECO:0007669"/>
    <property type="project" value="UniProtKB-UniRule"/>
</dbReference>
<keyword evidence="5 9" id="KW-0479">Metal-binding</keyword>
<comment type="cofactor">
    <cofactor evidence="9 10">
        <name>Zn(2+)</name>
        <dbReference type="ChEBI" id="CHEBI:29105"/>
    </cofactor>
    <text evidence="9 10">Binds 2 Zn(2+) ions per subunit.</text>
</comment>
<comment type="similarity">
    <text evidence="3 9 10">Belongs to the metallo-dependent hydrolases superfamily. DHOase family. Class II DHOase subfamily.</text>
</comment>
<dbReference type="OrthoDB" id="9808095at2"/>
<dbReference type="EC" id="3.5.2.3" evidence="4 9"/>
<keyword evidence="13" id="KW-1185">Reference proteome</keyword>
<evidence type="ECO:0000256" key="5">
    <source>
        <dbReference type="ARBA" id="ARBA00022723"/>
    </source>
</evidence>
<dbReference type="AlphaFoldDB" id="A0A5Q2Q973"/>
<dbReference type="NCBIfam" id="TIGR00856">
    <property type="entry name" value="pyrC_dimer"/>
    <property type="match status" value="1"/>
</dbReference>
<dbReference type="Pfam" id="PF01979">
    <property type="entry name" value="Amidohydro_1"/>
    <property type="match status" value="1"/>
</dbReference>
<dbReference type="SUPFAM" id="SSF51556">
    <property type="entry name" value="Metallo-dependent hydrolases"/>
    <property type="match status" value="1"/>
</dbReference>
<dbReference type="PROSITE" id="PS00483">
    <property type="entry name" value="DIHYDROOROTASE_2"/>
    <property type="match status" value="1"/>
</dbReference>
<dbReference type="GO" id="GO:0044205">
    <property type="term" value="P:'de novo' UMP biosynthetic process"/>
    <property type="evidence" value="ECO:0007669"/>
    <property type="project" value="UniProtKB-UniRule"/>
</dbReference>
<dbReference type="GO" id="GO:0005829">
    <property type="term" value="C:cytosol"/>
    <property type="evidence" value="ECO:0007669"/>
    <property type="project" value="TreeGrafter"/>
</dbReference>
<reference evidence="12 13" key="1">
    <citation type="submission" date="2019-11" db="EMBL/GenBank/DDBJ databases">
        <authorList>
            <person name="Khan S.A."/>
            <person name="Jeon C.O."/>
            <person name="Chun B.H."/>
        </authorList>
    </citation>
    <scope>NUCLEOTIDE SEQUENCE [LARGE SCALE GENOMIC DNA]</scope>
    <source>
        <strain evidence="12 13">IMCC 1097</strain>
    </source>
</reference>
<evidence type="ECO:0000256" key="1">
    <source>
        <dbReference type="ARBA" id="ARBA00002368"/>
    </source>
</evidence>
<keyword evidence="6 9" id="KW-0378">Hydrolase</keyword>
<evidence type="ECO:0000313" key="13">
    <source>
        <dbReference type="Proteomes" id="UP000388235"/>
    </source>
</evidence>
<dbReference type="GO" id="GO:0006207">
    <property type="term" value="P:'de novo' pyrimidine nucleobase biosynthetic process"/>
    <property type="evidence" value="ECO:0007669"/>
    <property type="project" value="TreeGrafter"/>
</dbReference>
<comment type="pathway">
    <text evidence="2 9 10">Pyrimidine metabolism; UMP biosynthesis via de novo pathway; (S)-dihydroorotate from bicarbonate: step 3/3.</text>
</comment>
<dbReference type="HAMAP" id="MF_00219">
    <property type="entry name" value="PyrC_classII"/>
    <property type="match status" value="1"/>
</dbReference>
<name>A0A5Q2Q973_9GAMM</name>
<accession>A0A5Q2Q973</accession>
<feature type="active site" evidence="9">
    <location>
        <position position="247"/>
    </location>
</feature>
<dbReference type="GO" id="GO:0004151">
    <property type="term" value="F:dihydroorotase activity"/>
    <property type="evidence" value="ECO:0007669"/>
    <property type="project" value="UniProtKB-UniRule"/>
</dbReference>
<dbReference type="InterPro" id="IPR006680">
    <property type="entry name" value="Amidohydro-rel"/>
</dbReference>
<gene>
    <name evidence="9 12" type="primary">pyrC</name>
    <name evidence="12" type="ORF">GH975_09385</name>
</gene>
<keyword evidence="7 9" id="KW-0862">Zinc</keyword>
<feature type="modified residue" description="N6-carboxylysine" evidence="9">
    <location>
        <position position="99"/>
    </location>
</feature>
<dbReference type="RefSeq" id="WP_153714272.1">
    <property type="nucleotide sequence ID" value="NZ_CP045871.1"/>
</dbReference>
<feature type="binding site" evidence="9">
    <location>
        <position position="247"/>
    </location>
    <ligand>
        <name>Zn(2+)</name>
        <dbReference type="ChEBI" id="CHEBI:29105"/>
        <label>1</label>
    </ligand>
</feature>
<evidence type="ECO:0000256" key="2">
    <source>
        <dbReference type="ARBA" id="ARBA00004880"/>
    </source>
</evidence>
<feature type="binding site" evidence="9">
    <location>
        <position position="251"/>
    </location>
    <ligand>
        <name>substrate</name>
    </ligand>
</feature>
<feature type="binding site" description="via carbamate group" evidence="9">
    <location>
        <position position="99"/>
    </location>
    <ligand>
        <name>Zn(2+)</name>
        <dbReference type="ChEBI" id="CHEBI:29105"/>
        <label>1</label>
    </ligand>
</feature>
<evidence type="ECO:0000256" key="9">
    <source>
        <dbReference type="HAMAP-Rule" id="MF_00219"/>
    </source>
</evidence>
<organism evidence="12 13">
    <name type="scientific">Litorivicinus lipolyticus</name>
    <dbReference type="NCBI Taxonomy" id="418701"/>
    <lineage>
        <taxon>Bacteria</taxon>
        <taxon>Pseudomonadati</taxon>
        <taxon>Pseudomonadota</taxon>
        <taxon>Gammaproteobacteria</taxon>
        <taxon>Oceanospirillales</taxon>
        <taxon>Litorivicinaceae</taxon>
        <taxon>Litorivicinus</taxon>
    </lineage>
</organism>
<feature type="binding site" description="via carbamate group" evidence="9">
    <location>
        <position position="99"/>
    </location>
    <ligand>
        <name>Zn(2+)</name>
        <dbReference type="ChEBI" id="CHEBI:29105"/>
        <label>2</label>
    </ligand>
</feature>
<dbReference type="PANTHER" id="PTHR43137:SF1">
    <property type="entry name" value="DIHYDROOROTASE"/>
    <property type="match status" value="1"/>
</dbReference>
<comment type="catalytic activity">
    <reaction evidence="9 10">
        <text>(S)-dihydroorotate + H2O = N-carbamoyl-L-aspartate + H(+)</text>
        <dbReference type="Rhea" id="RHEA:24296"/>
        <dbReference type="ChEBI" id="CHEBI:15377"/>
        <dbReference type="ChEBI" id="CHEBI:15378"/>
        <dbReference type="ChEBI" id="CHEBI:30864"/>
        <dbReference type="ChEBI" id="CHEBI:32814"/>
        <dbReference type="EC" id="3.5.2.3"/>
    </reaction>
</comment>
<evidence type="ECO:0000256" key="10">
    <source>
        <dbReference type="RuleBase" id="RU003440"/>
    </source>
</evidence>
<sequence>MNSITIARPDDWHVHLRDDDMLEQVVEFTARQFARAIVMPNLKPPVINIERAIAYRDRILAACPEQYDFTPLMTAYLTDTTDPAELERGFAAGVLTAVKLYPANATTNSAAGVSSVDAVRGCLEVMQRIGMPLLVHGEVVDPAIDIFDREAVFLERVLAPMIADFPALKVVLEHITTADSVDFIMASTTPLAATITAHHLQVNRNHMLVGGIRPHYYCLPIVKRASHQQALRDAATGGDTRFFLGTDTAPHPITGKHSACGCAGVFTAPCALESYVQVFDEENALDKFEAFASFNGPAFYGLPVNTGTLTLTRTPTKVGGDLGEGDAAIRPYRMGETLPWSVA</sequence>
<feature type="binding site" evidence="9">
    <location>
        <position position="136"/>
    </location>
    <ligand>
        <name>Zn(2+)</name>
        <dbReference type="ChEBI" id="CHEBI:29105"/>
        <label>2</label>
    </ligand>
</feature>
<feature type="binding site" evidence="9">
    <location>
        <position position="219"/>
    </location>
    <ligand>
        <name>substrate</name>
    </ligand>
</feature>
<dbReference type="EMBL" id="CP045871">
    <property type="protein sequence ID" value="QGG80768.1"/>
    <property type="molecule type" value="Genomic_DNA"/>
</dbReference>
<keyword evidence="8 9" id="KW-0665">Pyrimidine biosynthesis</keyword>
<dbReference type="InterPro" id="IPR032466">
    <property type="entry name" value="Metal_Hydrolase"/>
</dbReference>
<feature type="domain" description="Amidohydrolase-related" evidence="11">
    <location>
        <begin position="11"/>
        <end position="310"/>
    </location>
</feature>
<evidence type="ECO:0000256" key="6">
    <source>
        <dbReference type="ARBA" id="ARBA00022801"/>
    </source>
</evidence>
<dbReference type="PIRSF" id="PIRSF001237">
    <property type="entry name" value="DHOdimr"/>
    <property type="match status" value="1"/>
</dbReference>
<feature type="binding site" evidence="9">
    <location>
        <position position="41"/>
    </location>
    <ligand>
        <name>substrate</name>
    </ligand>
</feature>
<comment type="subunit">
    <text evidence="9">Homodimer.</text>
</comment>
<evidence type="ECO:0000313" key="12">
    <source>
        <dbReference type="EMBL" id="QGG80768.1"/>
    </source>
</evidence>
<dbReference type="UniPathway" id="UPA00070">
    <property type="reaction ID" value="UER00117"/>
</dbReference>
<feature type="binding site" evidence="9">
    <location>
        <position position="15"/>
    </location>
    <ligand>
        <name>Zn(2+)</name>
        <dbReference type="ChEBI" id="CHEBI:29105"/>
        <label>1</label>
    </ligand>
</feature>
<evidence type="ECO:0000256" key="7">
    <source>
        <dbReference type="ARBA" id="ARBA00022833"/>
    </source>
</evidence>
<proteinExistence type="inferred from homology"/>
<evidence type="ECO:0000256" key="4">
    <source>
        <dbReference type="ARBA" id="ARBA00012860"/>
    </source>
</evidence>
<feature type="binding site" evidence="9">
    <location>
        <position position="13"/>
    </location>
    <ligand>
        <name>Zn(2+)</name>
        <dbReference type="ChEBI" id="CHEBI:29105"/>
        <label>1</label>
    </ligand>
</feature>
<feature type="binding site" evidence="9">
    <location>
        <position position="136"/>
    </location>
    <ligand>
        <name>substrate</name>
    </ligand>
</feature>
<dbReference type="InterPro" id="IPR002195">
    <property type="entry name" value="Dihydroorotase_CS"/>
</dbReference>
<dbReference type="Proteomes" id="UP000388235">
    <property type="component" value="Chromosome"/>
</dbReference>
<dbReference type="InterPro" id="IPR004721">
    <property type="entry name" value="DHOdimr"/>
</dbReference>
<evidence type="ECO:0000256" key="3">
    <source>
        <dbReference type="ARBA" id="ARBA00005631"/>
    </source>
</evidence>
<feature type="binding site" evidence="9">
    <location>
        <position position="174"/>
    </location>
    <ligand>
        <name>Zn(2+)</name>
        <dbReference type="ChEBI" id="CHEBI:29105"/>
        <label>2</label>
    </ligand>
</feature>
<comment type="function">
    <text evidence="1 9">Catalyzes the reversible cyclization of carbamoyl aspartate to dihydroorotate.</text>
</comment>
<dbReference type="KEGG" id="llp:GH975_09385"/>
<dbReference type="Gene3D" id="3.20.20.140">
    <property type="entry name" value="Metal-dependent hydrolases"/>
    <property type="match status" value="1"/>
</dbReference>
<evidence type="ECO:0000259" key="11">
    <source>
        <dbReference type="Pfam" id="PF01979"/>
    </source>
</evidence>
<dbReference type="PANTHER" id="PTHR43137">
    <property type="entry name" value="DIHYDROOROTASE"/>
    <property type="match status" value="1"/>
</dbReference>
<evidence type="ECO:0000256" key="8">
    <source>
        <dbReference type="ARBA" id="ARBA00022975"/>
    </source>
</evidence>
<feature type="binding site" evidence="9">
    <location>
        <begin position="15"/>
        <end position="17"/>
    </location>
    <ligand>
        <name>substrate</name>
    </ligand>
</feature>
<feature type="binding site" evidence="9">
    <location>
        <position position="263"/>
    </location>
    <ligand>
        <name>substrate</name>
    </ligand>
</feature>
<dbReference type="CDD" id="cd01294">
    <property type="entry name" value="DHOase"/>
    <property type="match status" value="1"/>
</dbReference>